<evidence type="ECO:0000313" key="8">
    <source>
        <dbReference type="Proteomes" id="UP000243308"/>
    </source>
</evidence>
<dbReference type="EMBL" id="KN042430">
    <property type="protein sequence ID" value="KFH62869.1"/>
    <property type="molecule type" value="Genomic_DNA"/>
</dbReference>
<reference evidence="7 8" key="1">
    <citation type="submission" date="2011-02" db="EMBL/GenBank/DDBJ databases">
        <title>The Genome Sequence of Mortierella verticillata NRRL 6337.</title>
        <authorList>
            <consortium name="The Broad Institute Genome Sequencing Platform"/>
            <person name="Russ C."/>
            <person name="Cuomo C."/>
            <person name="Burger G."/>
            <person name="Gray M.W."/>
            <person name="Holland P.W.H."/>
            <person name="King N."/>
            <person name="Lang F.B.F."/>
            <person name="Roger A.J."/>
            <person name="Ruiz-Trillo I."/>
            <person name="Young S.K."/>
            <person name="Zeng Q."/>
            <person name="Gargeya S."/>
            <person name="Alvarado L."/>
            <person name="Berlin A."/>
            <person name="Chapman S.B."/>
            <person name="Chen Z."/>
            <person name="Freedman E."/>
            <person name="Gellesch M."/>
            <person name="Goldberg J."/>
            <person name="Griggs A."/>
            <person name="Gujja S."/>
            <person name="Heilman E."/>
            <person name="Heiman D."/>
            <person name="Howarth C."/>
            <person name="Mehta T."/>
            <person name="Neiman D."/>
            <person name="Pearson M."/>
            <person name="Roberts A."/>
            <person name="Saif S."/>
            <person name="Shea T."/>
            <person name="Shenoy N."/>
            <person name="Sisk P."/>
            <person name="Stolte C."/>
            <person name="Sykes S."/>
            <person name="White J."/>
            <person name="Yandava C."/>
            <person name="Haas B."/>
            <person name="Nusbaum C."/>
            <person name="Birren B."/>
        </authorList>
    </citation>
    <scope>NUCLEOTIDE SEQUENCE [LARGE SCALE GENOMIC DNA]</scope>
    <source>
        <strain evidence="7 8">NRRL 6337</strain>
    </source>
</reference>
<dbReference type="PANTHER" id="PTHR32035">
    <property type="entry name" value="AURORA KINASE A-INTERACTING PROTEIN"/>
    <property type="match status" value="1"/>
</dbReference>
<dbReference type="Proteomes" id="UP000243308">
    <property type="component" value="Unassembled WGS sequence"/>
</dbReference>
<evidence type="ECO:0000259" key="6">
    <source>
        <dbReference type="SMART" id="SM01155"/>
    </source>
</evidence>
<proteinExistence type="inferred from homology"/>
<feature type="region of interest" description="Disordered" evidence="5">
    <location>
        <begin position="41"/>
        <end position="69"/>
    </location>
</feature>
<feature type="domain" description="Ribosomal protein mS38 C-terminal" evidence="6">
    <location>
        <begin position="219"/>
        <end position="252"/>
    </location>
</feature>
<evidence type="ECO:0000256" key="2">
    <source>
        <dbReference type="ARBA" id="ARBA00023128"/>
    </source>
</evidence>
<name>A0A086TLP2_9FUNG</name>
<feature type="compositionally biased region" description="Polar residues" evidence="5">
    <location>
        <begin position="60"/>
        <end position="69"/>
    </location>
</feature>
<evidence type="ECO:0000256" key="3">
    <source>
        <dbReference type="ARBA" id="ARBA00035647"/>
    </source>
</evidence>
<feature type="region of interest" description="Disordered" evidence="5">
    <location>
        <begin position="194"/>
        <end position="213"/>
    </location>
</feature>
<dbReference type="AlphaFoldDB" id="A0A086TLP2"/>
<accession>A0A086TLP2</accession>
<evidence type="ECO:0000256" key="1">
    <source>
        <dbReference type="ARBA" id="ARBA00004173"/>
    </source>
</evidence>
<feature type="compositionally biased region" description="Low complexity" evidence="5">
    <location>
        <begin position="42"/>
        <end position="59"/>
    </location>
</feature>
<evidence type="ECO:0000313" key="7">
    <source>
        <dbReference type="EMBL" id="KFH62869.1"/>
    </source>
</evidence>
<evidence type="ECO:0000256" key="4">
    <source>
        <dbReference type="ARBA" id="ARBA00035682"/>
    </source>
</evidence>
<dbReference type="InterPro" id="IPR013177">
    <property type="entry name" value="Ribosomal_mS38_C"/>
</dbReference>
<dbReference type="OrthoDB" id="2448553at2759"/>
<dbReference type="Pfam" id="PF08213">
    <property type="entry name" value="COX24_C"/>
    <property type="match status" value="1"/>
</dbReference>
<sequence length="252" mass="27603">MLTRISAVRRAATLGLARGPISSIRRSAPSASVFNMGVRFQSSSSSSHDNDNNPDLSSSTVASNEPSTTNASLELHRVDLAHGSFFALHRPLLGIANGPMFAPPNNHMINDEEFEADPVDDLTNLFAILQPFSPPPTPVTHLPSLSTPTATAWASIPQAIPEAEQAVEDFFSLLEEKQARIDAQISADMASSITEEPSGKQIMDPAPSSALEGEDNTMYMTSVLRKRRIKMRKHKYKKLRKRTRALRKKLGK</sequence>
<evidence type="ECO:0000256" key="5">
    <source>
        <dbReference type="SAM" id="MobiDB-lite"/>
    </source>
</evidence>
<dbReference type="CDD" id="cd23699">
    <property type="entry name" value="At5g63150_CTD"/>
    <property type="match status" value="1"/>
</dbReference>
<comment type="similarity">
    <text evidence="3">Belongs to the mitochondrion-specific ribosomal protein mS38 family.</text>
</comment>
<protein>
    <recommendedName>
        <fullName evidence="4">Small ribosomal subunit protein mS38</fullName>
    </recommendedName>
</protein>
<gene>
    <name evidence="7" type="ORF">MVEG_11394</name>
</gene>
<dbReference type="SMART" id="SM01155">
    <property type="entry name" value="DUF1713"/>
    <property type="match status" value="1"/>
</dbReference>
<keyword evidence="8" id="KW-1185">Reference proteome</keyword>
<organism evidence="7 8">
    <name type="scientific">Podila verticillata NRRL 6337</name>
    <dbReference type="NCBI Taxonomy" id="1069443"/>
    <lineage>
        <taxon>Eukaryota</taxon>
        <taxon>Fungi</taxon>
        <taxon>Fungi incertae sedis</taxon>
        <taxon>Mucoromycota</taxon>
        <taxon>Mortierellomycotina</taxon>
        <taxon>Mortierellomycetes</taxon>
        <taxon>Mortierellales</taxon>
        <taxon>Mortierellaceae</taxon>
        <taxon>Podila</taxon>
    </lineage>
</organism>
<dbReference type="PANTHER" id="PTHR32035:SF3">
    <property type="entry name" value="SMALL RIBOSOMAL SUBUNIT PROTEIN MS38"/>
    <property type="match status" value="1"/>
</dbReference>
<keyword evidence="2" id="KW-0496">Mitochondrion</keyword>
<dbReference type="GO" id="GO:0005739">
    <property type="term" value="C:mitochondrion"/>
    <property type="evidence" value="ECO:0007669"/>
    <property type="project" value="UniProtKB-SubCell"/>
</dbReference>
<comment type="subcellular location">
    <subcellularLocation>
        <location evidence="1">Mitochondrion</location>
    </subcellularLocation>
</comment>